<sequence>MEGTGTALPIAPGAGAGASIRS</sequence>
<gene>
    <name evidence="2" type="ORF">METZ01_LOCUS367384</name>
</gene>
<reference evidence="2" key="1">
    <citation type="submission" date="2018-05" db="EMBL/GenBank/DDBJ databases">
        <authorList>
            <person name="Lanie J.A."/>
            <person name="Ng W.-L."/>
            <person name="Kazmierczak K.M."/>
            <person name="Andrzejewski T.M."/>
            <person name="Davidsen T.M."/>
            <person name="Wayne K.J."/>
            <person name="Tettelin H."/>
            <person name="Glass J.I."/>
            <person name="Rusch D."/>
            <person name="Podicherti R."/>
            <person name="Tsui H.-C.T."/>
            <person name="Winkler M.E."/>
        </authorList>
    </citation>
    <scope>NUCLEOTIDE SEQUENCE</scope>
</reference>
<name>A0A382SX41_9ZZZZ</name>
<feature type="compositionally biased region" description="Low complexity" evidence="1">
    <location>
        <begin position="1"/>
        <end position="13"/>
    </location>
</feature>
<proteinExistence type="predicted"/>
<dbReference type="AlphaFoldDB" id="A0A382SX41"/>
<feature type="region of interest" description="Disordered" evidence="1">
    <location>
        <begin position="1"/>
        <end position="22"/>
    </location>
</feature>
<dbReference type="EMBL" id="UINC01132300">
    <property type="protein sequence ID" value="SVD14530.1"/>
    <property type="molecule type" value="Genomic_DNA"/>
</dbReference>
<protein>
    <submittedName>
        <fullName evidence="2">Uncharacterized protein</fullName>
    </submittedName>
</protein>
<accession>A0A382SX41</accession>
<evidence type="ECO:0000313" key="2">
    <source>
        <dbReference type="EMBL" id="SVD14530.1"/>
    </source>
</evidence>
<organism evidence="2">
    <name type="scientific">marine metagenome</name>
    <dbReference type="NCBI Taxonomy" id="408172"/>
    <lineage>
        <taxon>unclassified sequences</taxon>
        <taxon>metagenomes</taxon>
        <taxon>ecological metagenomes</taxon>
    </lineage>
</organism>
<feature type="non-terminal residue" evidence="2">
    <location>
        <position position="22"/>
    </location>
</feature>
<evidence type="ECO:0000256" key="1">
    <source>
        <dbReference type="SAM" id="MobiDB-lite"/>
    </source>
</evidence>